<organism evidence="10 11">
    <name type="scientific">Megamonas rupellensis</name>
    <dbReference type="NCBI Taxonomy" id="491921"/>
    <lineage>
        <taxon>Bacteria</taxon>
        <taxon>Bacillati</taxon>
        <taxon>Bacillota</taxon>
        <taxon>Negativicutes</taxon>
        <taxon>Selenomonadales</taxon>
        <taxon>Selenomonadaceae</taxon>
        <taxon>Megamonas</taxon>
    </lineage>
</organism>
<dbReference type="InterPro" id="IPR013118">
    <property type="entry name" value="Mannitol_DH_C"/>
</dbReference>
<dbReference type="GO" id="GO:0005829">
    <property type="term" value="C:cytosol"/>
    <property type="evidence" value="ECO:0007669"/>
    <property type="project" value="TreeGrafter"/>
</dbReference>
<evidence type="ECO:0000259" key="8">
    <source>
        <dbReference type="Pfam" id="PF01232"/>
    </source>
</evidence>
<dbReference type="NCBIfam" id="NF002646">
    <property type="entry name" value="PRK02318.1-2"/>
    <property type="match status" value="1"/>
</dbReference>
<gene>
    <name evidence="7" type="primary">mtlD</name>
    <name evidence="10" type="ORF">DWY77_05610</name>
</gene>
<dbReference type="NCBIfam" id="NF002652">
    <property type="entry name" value="PRK02318.2-5"/>
    <property type="match status" value="1"/>
</dbReference>
<dbReference type="GO" id="GO:0008926">
    <property type="term" value="F:mannitol-1-phosphate 5-dehydrogenase activity"/>
    <property type="evidence" value="ECO:0007669"/>
    <property type="project" value="UniProtKB-UniRule"/>
</dbReference>
<dbReference type="EMBL" id="QRTP01000010">
    <property type="protein sequence ID" value="RGQ83821.1"/>
    <property type="molecule type" value="Genomic_DNA"/>
</dbReference>
<dbReference type="AlphaFoldDB" id="A0A412CFH1"/>
<feature type="domain" description="Mannitol dehydrogenase C-terminal" evidence="9">
    <location>
        <begin position="202"/>
        <end position="379"/>
    </location>
</feature>
<dbReference type="HAMAP" id="MF_00196">
    <property type="entry name" value="Mannitol_dehydrog"/>
    <property type="match status" value="1"/>
</dbReference>
<evidence type="ECO:0000256" key="1">
    <source>
        <dbReference type="ARBA" id="ARBA00006541"/>
    </source>
</evidence>
<evidence type="ECO:0000256" key="4">
    <source>
        <dbReference type="ARBA" id="ARBA00023002"/>
    </source>
</evidence>
<dbReference type="NCBIfam" id="NF002647">
    <property type="entry name" value="PRK02318.1-3"/>
    <property type="match status" value="1"/>
</dbReference>
<dbReference type="InterPro" id="IPR023027">
    <property type="entry name" value="Mannitol_DH_CS"/>
</dbReference>
<dbReference type="PRINTS" id="PR00084">
    <property type="entry name" value="MTLDHDRGNASE"/>
</dbReference>
<evidence type="ECO:0000256" key="7">
    <source>
        <dbReference type="HAMAP-Rule" id="MF_00196"/>
    </source>
</evidence>
<proteinExistence type="inferred from homology"/>
<dbReference type="InterPro" id="IPR023028">
    <property type="entry name" value="Mannitol_1_phos_5_DH"/>
</dbReference>
<dbReference type="PANTHER" id="PTHR30524">
    <property type="entry name" value="MANNITOL-1-PHOSPHATE 5-DEHYDROGENASE"/>
    <property type="match status" value="1"/>
</dbReference>
<dbReference type="Gene3D" id="3.40.50.720">
    <property type="entry name" value="NAD(P)-binding Rossmann-like Domain"/>
    <property type="match status" value="1"/>
</dbReference>
<dbReference type="SUPFAM" id="SSF51735">
    <property type="entry name" value="NAD(P)-binding Rossmann-fold domains"/>
    <property type="match status" value="1"/>
</dbReference>
<name>A0A412CFH1_9FIRM</name>
<sequence>MLAVHFGAGNIGRGFIGQLLYESGYEICFLDVNQTVIDDINNLGKYRIKLVGDTPKFIEVENISAVNSNDIDLVVKKIVQADIITTALGANILKYIAPVIAKGINERIIKNKKTLNIIACENMIGASSKLEELVYKHFDELKIKELKKYISFPNSAVDRIVPIQNNEEKLLVETEEFFEWDIDGSNIIGSKPNICGVTYVDNLQAYIERKLFTVNATHASIAYLGYMYGKKTVYEATQDKKIMEIVRQVTKETSKLLVKKYSFDLEKHQAYINKIIQRFSSKYISDDILRVARSPIRKIGENERLIAPAKQLLENNIEPVALSTVIACALHFKNDKDVEAKELQDFILQNGVEEALEKYSKLNRNSRLVQLIVKKYNELK</sequence>
<dbReference type="PANTHER" id="PTHR30524:SF0">
    <property type="entry name" value="ALTRONATE OXIDOREDUCTASE-RELATED"/>
    <property type="match status" value="1"/>
</dbReference>
<keyword evidence="4 7" id="KW-0560">Oxidoreductase</keyword>
<evidence type="ECO:0000256" key="3">
    <source>
        <dbReference type="ARBA" id="ARBA00016219"/>
    </source>
</evidence>
<reference evidence="10 11" key="1">
    <citation type="submission" date="2018-08" db="EMBL/GenBank/DDBJ databases">
        <title>A genome reference for cultivated species of the human gut microbiota.</title>
        <authorList>
            <person name="Zou Y."/>
            <person name="Xue W."/>
            <person name="Luo G."/>
        </authorList>
    </citation>
    <scope>NUCLEOTIDE SEQUENCE [LARGE SCALE GENOMIC DNA]</scope>
    <source>
        <strain evidence="10 11">AF27-12</strain>
    </source>
</reference>
<evidence type="ECO:0000313" key="11">
    <source>
        <dbReference type="Proteomes" id="UP000286147"/>
    </source>
</evidence>
<dbReference type="EC" id="1.1.1.17" evidence="2 7"/>
<dbReference type="GO" id="GO:0019592">
    <property type="term" value="P:mannitol catabolic process"/>
    <property type="evidence" value="ECO:0007669"/>
    <property type="project" value="TreeGrafter"/>
</dbReference>
<evidence type="ECO:0000259" key="9">
    <source>
        <dbReference type="Pfam" id="PF08125"/>
    </source>
</evidence>
<evidence type="ECO:0000256" key="2">
    <source>
        <dbReference type="ARBA" id="ARBA00012939"/>
    </source>
</evidence>
<dbReference type="Pfam" id="PF08125">
    <property type="entry name" value="Mannitol_dh_C"/>
    <property type="match status" value="1"/>
</dbReference>
<accession>A0A412CFH1</accession>
<dbReference type="SUPFAM" id="SSF48179">
    <property type="entry name" value="6-phosphogluconate dehydrogenase C-terminal domain-like"/>
    <property type="match status" value="1"/>
</dbReference>
<protein>
    <recommendedName>
        <fullName evidence="3 7">Mannitol-1-phosphate 5-dehydrogenase</fullName>
        <ecNumber evidence="2 7">1.1.1.17</ecNumber>
    </recommendedName>
</protein>
<dbReference type="InterPro" id="IPR036291">
    <property type="entry name" value="NAD(P)-bd_dom_sf"/>
</dbReference>
<dbReference type="RefSeq" id="WP_118035901.1">
    <property type="nucleotide sequence ID" value="NZ_QRTP01000010.1"/>
</dbReference>
<dbReference type="InterPro" id="IPR013131">
    <property type="entry name" value="Mannitol_DH_N"/>
</dbReference>
<dbReference type="InterPro" id="IPR000669">
    <property type="entry name" value="Mannitol_DH"/>
</dbReference>
<dbReference type="InterPro" id="IPR008927">
    <property type="entry name" value="6-PGluconate_DH-like_C_sf"/>
</dbReference>
<dbReference type="InterPro" id="IPR013328">
    <property type="entry name" value="6PGD_dom2"/>
</dbReference>
<keyword evidence="5 7" id="KW-0520">NAD</keyword>
<evidence type="ECO:0000313" key="10">
    <source>
        <dbReference type="EMBL" id="RGQ83821.1"/>
    </source>
</evidence>
<feature type="domain" description="Mannitol dehydrogenase N-terminal" evidence="8">
    <location>
        <begin position="2"/>
        <end position="194"/>
    </location>
</feature>
<dbReference type="Gene3D" id="1.10.1040.10">
    <property type="entry name" value="N-(1-d-carboxylethyl)-l-norvaline Dehydrogenase, domain 2"/>
    <property type="match status" value="1"/>
</dbReference>
<feature type="binding site" evidence="7">
    <location>
        <begin position="3"/>
        <end position="14"/>
    </location>
    <ligand>
        <name>NAD(+)</name>
        <dbReference type="ChEBI" id="CHEBI:57540"/>
    </ligand>
</feature>
<dbReference type="Proteomes" id="UP000286147">
    <property type="component" value="Unassembled WGS sequence"/>
</dbReference>
<dbReference type="PROSITE" id="PS00974">
    <property type="entry name" value="MANNITOL_DHGENASE"/>
    <property type="match status" value="1"/>
</dbReference>
<evidence type="ECO:0000256" key="6">
    <source>
        <dbReference type="ARBA" id="ARBA00048615"/>
    </source>
</evidence>
<dbReference type="Pfam" id="PF01232">
    <property type="entry name" value="Mannitol_dh"/>
    <property type="match status" value="1"/>
</dbReference>
<comment type="similarity">
    <text evidence="1 7">Belongs to the mannitol dehydrogenase family.</text>
</comment>
<comment type="catalytic activity">
    <reaction evidence="6 7">
        <text>D-mannitol 1-phosphate + NAD(+) = beta-D-fructose 6-phosphate + NADH + H(+)</text>
        <dbReference type="Rhea" id="RHEA:19661"/>
        <dbReference type="ChEBI" id="CHEBI:15378"/>
        <dbReference type="ChEBI" id="CHEBI:57540"/>
        <dbReference type="ChEBI" id="CHEBI:57634"/>
        <dbReference type="ChEBI" id="CHEBI:57945"/>
        <dbReference type="ChEBI" id="CHEBI:61381"/>
        <dbReference type="EC" id="1.1.1.17"/>
    </reaction>
</comment>
<comment type="caution">
    <text evidence="10">The sequence shown here is derived from an EMBL/GenBank/DDBJ whole genome shotgun (WGS) entry which is preliminary data.</text>
</comment>
<evidence type="ECO:0000256" key="5">
    <source>
        <dbReference type="ARBA" id="ARBA00023027"/>
    </source>
</evidence>